<dbReference type="Pfam" id="PF02880">
    <property type="entry name" value="PGM_PMM_III"/>
    <property type="match status" value="1"/>
</dbReference>
<evidence type="ECO:0000259" key="8">
    <source>
        <dbReference type="Pfam" id="PF02878"/>
    </source>
</evidence>
<dbReference type="Pfam" id="PF02879">
    <property type="entry name" value="PGM_PMM_II"/>
    <property type="match status" value="1"/>
</dbReference>
<evidence type="ECO:0000256" key="2">
    <source>
        <dbReference type="ARBA" id="ARBA00010231"/>
    </source>
</evidence>
<feature type="domain" description="Alpha-D-phosphohexomutase alpha/beta/alpha" evidence="8">
    <location>
        <begin position="1"/>
        <end position="36"/>
    </location>
</feature>
<dbReference type="EMBL" id="HBEC01001222">
    <property type="protein sequence ID" value="CAD8280534.1"/>
    <property type="molecule type" value="Transcribed_RNA"/>
</dbReference>
<dbReference type="GO" id="GO:0046872">
    <property type="term" value="F:metal ion binding"/>
    <property type="evidence" value="ECO:0007669"/>
    <property type="project" value="UniProtKB-KW"/>
</dbReference>
<evidence type="ECO:0000256" key="3">
    <source>
        <dbReference type="ARBA" id="ARBA00012728"/>
    </source>
</evidence>
<accession>A0A6U2BWI2</accession>
<dbReference type="SUPFAM" id="SSF55957">
    <property type="entry name" value="Phosphoglucomutase, C-terminal domain"/>
    <property type="match status" value="1"/>
</dbReference>
<dbReference type="Pfam" id="PF02878">
    <property type="entry name" value="PGM_PMM_I"/>
    <property type="match status" value="1"/>
</dbReference>
<protein>
    <recommendedName>
        <fullName evidence="3">phosphoglucomutase (alpha-D-glucose-1,6-bisphosphate-dependent)</fullName>
        <ecNumber evidence="3">5.4.2.2</ecNumber>
    </recommendedName>
</protein>
<dbReference type="InterPro" id="IPR005844">
    <property type="entry name" value="A-D-PHexomutase_a/b/a-I"/>
</dbReference>
<name>A0A6U2BWI2_9CHLO</name>
<evidence type="ECO:0000259" key="10">
    <source>
        <dbReference type="Pfam" id="PF02880"/>
    </source>
</evidence>
<keyword evidence="5" id="KW-0479">Metal-binding</keyword>
<dbReference type="AlphaFoldDB" id="A0A6U2BWI2"/>
<dbReference type="SUPFAM" id="SSF53738">
    <property type="entry name" value="Phosphoglucomutase, first 3 domains"/>
    <property type="match status" value="3"/>
</dbReference>
<dbReference type="GO" id="GO:0008973">
    <property type="term" value="F:phosphopentomutase activity"/>
    <property type="evidence" value="ECO:0007669"/>
    <property type="project" value="TreeGrafter"/>
</dbReference>
<evidence type="ECO:0000256" key="7">
    <source>
        <dbReference type="ARBA" id="ARBA00023235"/>
    </source>
</evidence>
<comment type="similarity">
    <text evidence="2">Belongs to the phosphohexose mutase family.</text>
</comment>
<feature type="domain" description="Alpha-D-phosphohexomutase alpha/beta/alpha" evidence="9">
    <location>
        <begin position="103"/>
        <end position="186"/>
    </location>
</feature>
<dbReference type="PANTHER" id="PTHR45745">
    <property type="entry name" value="PHOSPHOMANNOMUTASE 45A"/>
    <property type="match status" value="1"/>
</dbReference>
<evidence type="ECO:0000256" key="6">
    <source>
        <dbReference type="ARBA" id="ARBA00022842"/>
    </source>
</evidence>
<dbReference type="CDD" id="cd05799">
    <property type="entry name" value="PGM2"/>
    <property type="match status" value="1"/>
</dbReference>
<proteinExistence type="inferred from homology"/>
<evidence type="ECO:0000256" key="4">
    <source>
        <dbReference type="ARBA" id="ARBA00022553"/>
    </source>
</evidence>
<evidence type="ECO:0000313" key="12">
    <source>
        <dbReference type="EMBL" id="CAD8280534.1"/>
    </source>
</evidence>
<gene>
    <name evidence="11" type="ORF">CEUR00632_LOCUS568</name>
    <name evidence="12" type="ORF">CEUR00632_LOCUS569</name>
</gene>
<keyword evidence="4" id="KW-0597">Phosphoprotein</keyword>
<dbReference type="GO" id="GO:0006166">
    <property type="term" value="P:purine ribonucleoside salvage"/>
    <property type="evidence" value="ECO:0007669"/>
    <property type="project" value="TreeGrafter"/>
</dbReference>
<organism evidence="11">
    <name type="scientific">Chlamydomonas euryale</name>
    <dbReference type="NCBI Taxonomy" id="1486919"/>
    <lineage>
        <taxon>Eukaryota</taxon>
        <taxon>Viridiplantae</taxon>
        <taxon>Chlorophyta</taxon>
        <taxon>core chlorophytes</taxon>
        <taxon>Chlorophyceae</taxon>
        <taxon>CS clade</taxon>
        <taxon>Chlamydomonadales</taxon>
        <taxon>Chlamydomonadaceae</taxon>
        <taxon>Chlamydomonas</taxon>
    </lineage>
</organism>
<keyword evidence="7" id="KW-0413">Isomerase</keyword>
<evidence type="ECO:0000313" key="11">
    <source>
        <dbReference type="EMBL" id="CAD8280533.1"/>
    </source>
</evidence>
<dbReference type="GO" id="GO:0005975">
    <property type="term" value="P:carbohydrate metabolic process"/>
    <property type="evidence" value="ECO:0007669"/>
    <property type="project" value="InterPro"/>
</dbReference>
<dbReference type="PANTHER" id="PTHR45745:SF1">
    <property type="entry name" value="PHOSPHOGLUCOMUTASE 2B-RELATED"/>
    <property type="match status" value="1"/>
</dbReference>
<feature type="domain" description="Alpha-D-phosphohexomutase alpha/beta/alpha" evidence="10">
    <location>
        <begin position="240"/>
        <end position="338"/>
    </location>
</feature>
<dbReference type="InterPro" id="IPR016055">
    <property type="entry name" value="A-D-PHexomutase_a/b/a-I/II/III"/>
</dbReference>
<sequence length="477" mass="51019">MVTASHNPKEYNGYKVYWGNGCQIIPPHDAGIAAAILDSLHPSSLAGSSTQGAPLDRAAWQQAVAAVTSHPLVSNPMVKVSEEYWHRLETLRFRSAGENAAAAAAVYTAMHGVGASYVLRAFQVMGLPPPVMVAEQEAPDPEFPTVAFPNPEEGKGAWRLAVETGEASGARLLLANDPDADRLAVSERCAESPGGWRMFTGNEIGILLADWLWTCTRTRVHTPASNANADAQRSTLAQHAAKYSVLSSAVSSQMLAAYACAEGLTWCETLTGFKWLGNRAKELEAEGHTVLFAFEEAIGFMLGPMFRDKDGVAAAAVMAELAAAEYAAGSTLVDRLERLQQRYGYYVTRASYFVADQPSKSRAVFDRLTAGGQYPQSVGGIAVHSVRDIGAGRDTGALDGTVSLPWQKGDMMLTLRLDGAATLTLRASGTEPKLKYYLEVNGSDRAASEALADRLVDAVSNEIICWQESGLSLPTTS</sequence>
<dbReference type="InterPro" id="IPR005845">
    <property type="entry name" value="A-D-PHexomutase_a/b/a-II"/>
</dbReference>
<dbReference type="GO" id="GO:0005634">
    <property type="term" value="C:nucleus"/>
    <property type="evidence" value="ECO:0007669"/>
    <property type="project" value="TreeGrafter"/>
</dbReference>
<dbReference type="EC" id="5.4.2.2" evidence="3"/>
<dbReference type="GO" id="GO:0004614">
    <property type="term" value="F:phosphoglucomutase activity"/>
    <property type="evidence" value="ECO:0007669"/>
    <property type="project" value="UniProtKB-EC"/>
</dbReference>
<evidence type="ECO:0000256" key="1">
    <source>
        <dbReference type="ARBA" id="ARBA00000443"/>
    </source>
</evidence>
<keyword evidence="6" id="KW-0460">Magnesium</keyword>
<reference evidence="11" key="1">
    <citation type="submission" date="2021-01" db="EMBL/GenBank/DDBJ databases">
        <authorList>
            <person name="Corre E."/>
            <person name="Pelletier E."/>
            <person name="Niang G."/>
            <person name="Scheremetjew M."/>
            <person name="Finn R."/>
            <person name="Kale V."/>
            <person name="Holt S."/>
            <person name="Cochrane G."/>
            <person name="Meng A."/>
            <person name="Brown T."/>
            <person name="Cohen L."/>
        </authorList>
    </citation>
    <scope>NUCLEOTIDE SEQUENCE</scope>
    <source>
        <strain evidence="11">CCMP219</strain>
    </source>
</reference>
<evidence type="ECO:0000256" key="5">
    <source>
        <dbReference type="ARBA" id="ARBA00022723"/>
    </source>
</evidence>
<dbReference type="Gene3D" id="3.40.120.10">
    <property type="entry name" value="Alpha-D-Glucose-1,6-Bisphosphate, subunit A, domain 3"/>
    <property type="match status" value="3"/>
</dbReference>
<dbReference type="InterPro" id="IPR036900">
    <property type="entry name" value="A-D-PHexomutase_C_sf"/>
</dbReference>
<dbReference type="EMBL" id="HBEC01001221">
    <property type="protein sequence ID" value="CAD8280533.1"/>
    <property type="molecule type" value="Transcribed_RNA"/>
</dbReference>
<evidence type="ECO:0000259" key="9">
    <source>
        <dbReference type="Pfam" id="PF02879"/>
    </source>
</evidence>
<comment type="catalytic activity">
    <reaction evidence="1">
        <text>alpha-D-glucose 1-phosphate = alpha-D-glucose 6-phosphate</text>
        <dbReference type="Rhea" id="RHEA:23536"/>
        <dbReference type="ChEBI" id="CHEBI:58225"/>
        <dbReference type="ChEBI" id="CHEBI:58601"/>
        <dbReference type="EC" id="5.4.2.2"/>
    </reaction>
</comment>
<dbReference type="InterPro" id="IPR005846">
    <property type="entry name" value="A-D-PHexomutase_a/b/a-III"/>
</dbReference>